<evidence type="ECO:0000313" key="3">
    <source>
        <dbReference type="Proteomes" id="UP001482620"/>
    </source>
</evidence>
<feature type="compositionally biased region" description="Pro residues" evidence="1">
    <location>
        <begin position="127"/>
        <end position="144"/>
    </location>
</feature>
<name>A0ABV0V4X1_9TELE</name>
<accession>A0ABV0V4X1</accession>
<feature type="compositionally biased region" description="Low complexity" evidence="1">
    <location>
        <begin position="100"/>
        <end position="112"/>
    </location>
</feature>
<feature type="region of interest" description="Disordered" evidence="1">
    <location>
        <begin position="92"/>
        <end position="161"/>
    </location>
</feature>
<sequence length="161" mass="17792">DCIPGSLQQVFPHPRLPQQSFPGSLQLRPCRLRSLQARCSEATPAELEQCLRFYARQIKNFRKTSLMYSSPELVERIRQMERDYETAVREFYCRPPSPTPSQMSSAAAQSMSCLQNGGTATAEQPTSGPPPDTPQPDTPQPDSGPDPKSASTSSTCRRGMS</sequence>
<dbReference type="EMBL" id="JAHRIQ010094568">
    <property type="protein sequence ID" value="MEQ2252176.1"/>
    <property type="molecule type" value="Genomic_DNA"/>
</dbReference>
<keyword evidence="3" id="KW-1185">Reference proteome</keyword>
<dbReference type="Proteomes" id="UP001482620">
    <property type="component" value="Unassembled WGS sequence"/>
</dbReference>
<evidence type="ECO:0000256" key="1">
    <source>
        <dbReference type="SAM" id="MobiDB-lite"/>
    </source>
</evidence>
<feature type="compositionally biased region" description="Polar residues" evidence="1">
    <location>
        <begin position="113"/>
        <end position="123"/>
    </location>
</feature>
<feature type="compositionally biased region" description="Polar residues" evidence="1">
    <location>
        <begin position="149"/>
        <end position="161"/>
    </location>
</feature>
<comment type="caution">
    <text evidence="2">The sequence shown here is derived from an EMBL/GenBank/DDBJ whole genome shotgun (WGS) entry which is preliminary data.</text>
</comment>
<evidence type="ECO:0000313" key="2">
    <source>
        <dbReference type="EMBL" id="MEQ2252176.1"/>
    </source>
</evidence>
<feature type="non-terminal residue" evidence="2">
    <location>
        <position position="1"/>
    </location>
</feature>
<proteinExistence type="predicted"/>
<organism evidence="2 3">
    <name type="scientific">Ilyodon furcidens</name>
    <name type="common">goldbreast splitfin</name>
    <dbReference type="NCBI Taxonomy" id="33524"/>
    <lineage>
        <taxon>Eukaryota</taxon>
        <taxon>Metazoa</taxon>
        <taxon>Chordata</taxon>
        <taxon>Craniata</taxon>
        <taxon>Vertebrata</taxon>
        <taxon>Euteleostomi</taxon>
        <taxon>Actinopterygii</taxon>
        <taxon>Neopterygii</taxon>
        <taxon>Teleostei</taxon>
        <taxon>Neoteleostei</taxon>
        <taxon>Acanthomorphata</taxon>
        <taxon>Ovalentaria</taxon>
        <taxon>Atherinomorphae</taxon>
        <taxon>Cyprinodontiformes</taxon>
        <taxon>Goodeidae</taxon>
        <taxon>Ilyodon</taxon>
    </lineage>
</organism>
<protein>
    <submittedName>
        <fullName evidence="2">Uncharacterized protein</fullName>
    </submittedName>
</protein>
<gene>
    <name evidence="2" type="ORF">ILYODFUR_019042</name>
</gene>
<reference evidence="2 3" key="1">
    <citation type="submission" date="2021-06" db="EMBL/GenBank/DDBJ databases">
        <authorList>
            <person name="Palmer J.M."/>
        </authorList>
    </citation>
    <scope>NUCLEOTIDE SEQUENCE [LARGE SCALE GENOMIC DNA]</scope>
    <source>
        <strain evidence="3">if_2019</strain>
        <tissue evidence="2">Muscle</tissue>
    </source>
</reference>